<proteinExistence type="predicted"/>
<protein>
    <submittedName>
        <fullName evidence="1">Uncharacterized protein</fullName>
    </submittedName>
</protein>
<accession>A0ABD4TCU3</accession>
<comment type="caution">
    <text evidence="1">The sequence shown here is derived from an EMBL/GenBank/DDBJ whole genome shotgun (WGS) entry which is preliminary data.</text>
</comment>
<dbReference type="Proteomes" id="UP001523230">
    <property type="component" value="Unassembled WGS sequence"/>
</dbReference>
<gene>
    <name evidence="1" type="ORF">DIC75_06845</name>
</gene>
<evidence type="ECO:0000313" key="2">
    <source>
        <dbReference type="Proteomes" id="UP001523230"/>
    </source>
</evidence>
<organism evidence="1 2">
    <name type="scientific">Methanoculleus oceani</name>
    <dbReference type="NCBI Taxonomy" id="2184756"/>
    <lineage>
        <taxon>Archaea</taxon>
        <taxon>Methanobacteriati</taxon>
        <taxon>Methanobacteriota</taxon>
        <taxon>Stenosarchaea group</taxon>
        <taxon>Methanomicrobia</taxon>
        <taxon>Methanomicrobiales</taxon>
        <taxon>Methanomicrobiaceae</taxon>
        <taxon>Methanoculleus</taxon>
    </lineage>
</organism>
<reference evidence="1 2" key="1">
    <citation type="submission" date="2018-05" db="EMBL/GenBank/DDBJ databases">
        <title>Isolation and characterization of genus Methanoculleus species and their viruses from deep sea marine sediment offshore southwestern Taiwan.</title>
        <authorList>
            <person name="Wei W.-H."/>
            <person name="Chen W.-C."/>
            <person name="Lai M.-C."/>
            <person name="Chen S.-C."/>
        </authorList>
    </citation>
    <scope>NUCLEOTIDE SEQUENCE [LARGE SCALE GENOMIC DNA]</scope>
    <source>
        <strain evidence="1 2">CWC-02</strain>
    </source>
</reference>
<name>A0ABD4TCU3_9EURY</name>
<keyword evidence="2" id="KW-1185">Reference proteome</keyword>
<dbReference type="AlphaFoldDB" id="A0ABD4TCU3"/>
<dbReference type="EMBL" id="QFDM01000002">
    <property type="protein sequence ID" value="MCM2466035.1"/>
    <property type="molecule type" value="Genomic_DNA"/>
</dbReference>
<dbReference type="RefSeq" id="WP_250987298.1">
    <property type="nucleotide sequence ID" value="NZ_QFDM01000002.1"/>
</dbReference>
<evidence type="ECO:0000313" key="1">
    <source>
        <dbReference type="EMBL" id="MCM2466035.1"/>
    </source>
</evidence>
<sequence>MDKGDVFSILAALIIVSAIALVFRPPVAVAGSEIPESIIPTPSATAVPVPTASVPLEPVRLSYVTRIWDYPCCHLPGNLTLYGGSDPPWKGPQEIIPFAYIEEGRGGITEAFHVPYAVWRLNCSVSATIRPEAAHFRMALVELESGTIVEGADLHYPGSIVKNVERGGKDFYLIVSVDEVDSYRITMETLPRYLSNPLD</sequence>